<keyword evidence="3" id="KW-1185">Reference proteome</keyword>
<dbReference type="AlphaFoldDB" id="A0A4R0XU20"/>
<reference evidence="2 3" key="1">
    <citation type="submission" date="2018-02" db="EMBL/GenBank/DDBJ databases">
        <title>Mycoplasma marinum and Mycoplasma todarodis sp. nov., moderately halophilic and psychrotolerant mycoplasmas isolated from cephalopods.</title>
        <authorList>
            <person name="Viver T."/>
        </authorList>
    </citation>
    <scope>NUCLEOTIDE SEQUENCE [LARGE SCALE GENOMIC DNA]</scope>
    <source>
        <strain evidence="2 3">PE</strain>
    </source>
</reference>
<evidence type="ECO:0000313" key="2">
    <source>
        <dbReference type="EMBL" id="TCG12028.1"/>
    </source>
</evidence>
<dbReference type="PANTHER" id="PTHR40086:SF1">
    <property type="entry name" value="CELL CYCLE REGULATOR CCRZ"/>
    <property type="match status" value="1"/>
</dbReference>
<organism evidence="2 3">
    <name type="scientific">Mycoplasma marinum</name>
    <dbReference type="NCBI Taxonomy" id="1937190"/>
    <lineage>
        <taxon>Bacteria</taxon>
        <taxon>Bacillati</taxon>
        <taxon>Mycoplasmatota</taxon>
        <taxon>Mollicutes</taxon>
        <taxon>Mycoplasmataceae</taxon>
        <taxon>Mycoplasma</taxon>
    </lineage>
</organism>
<dbReference type="RefSeq" id="WP_131598231.1">
    <property type="nucleotide sequence ID" value="NZ_CBDBYK010000003.1"/>
</dbReference>
<dbReference type="Pfam" id="PF01636">
    <property type="entry name" value="APH"/>
    <property type="match status" value="1"/>
</dbReference>
<proteinExistence type="predicted"/>
<evidence type="ECO:0000313" key="3">
    <source>
        <dbReference type="Proteomes" id="UP000294192"/>
    </source>
</evidence>
<feature type="domain" description="Aminoglycoside phosphotransferase" evidence="1">
    <location>
        <begin position="10"/>
        <end position="199"/>
    </location>
</feature>
<dbReference type="OrthoDB" id="9803871at2"/>
<name>A0A4R0XU20_9MOLU</name>
<dbReference type="Proteomes" id="UP000294192">
    <property type="component" value="Unassembled WGS sequence"/>
</dbReference>
<dbReference type="Gene3D" id="3.90.1200.10">
    <property type="match status" value="1"/>
</dbReference>
<dbReference type="InterPro" id="IPR002575">
    <property type="entry name" value="Aminoglycoside_PTrfase"/>
</dbReference>
<dbReference type="EMBL" id="PSZO01000001">
    <property type="protein sequence ID" value="TCG12028.1"/>
    <property type="molecule type" value="Genomic_DNA"/>
</dbReference>
<sequence>MDSYKKIRIKGGFKNDTFKLIEGDKQIFVKVKKYDKFNHKLNYKIVTKFDFVPTLISENKEEIKWEFIETEKLELNDKNLRKMATILKQLHTSNIELPASNHKSRLQDCFNDLKFKKTKPKEIEDFYKIALDIVDEFDTNTPLHNDPWMNNFILSNKKIWLIDWEYASLGDKHFDLAFTIDGSYLDKNQEKVFLDAYGKYDKNKLFNAKILVNYLTLVWMHRFDELPFSDKAIIANLHKKR</sequence>
<gene>
    <name evidence="2" type="ORF">C4B24_00245</name>
</gene>
<dbReference type="InterPro" id="IPR011009">
    <property type="entry name" value="Kinase-like_dom_sf"/>
</dbReference>
<comment type="caution">
    <text evidence="2">The sequence shown here is derived from an EMBL/GenBank/DDBJ whole genome shotgun (WGS) entry which is preliminary data.</text>
</comment>
<evidence type="ECO:0000259" key="1">
    <source>
        <dbReference type="Pfam" id="PF01636"/>
    </source>
</evidence>
<dbReference type="InterPro" id="IPR052077">
    <property type="entry name" value="CcrZ_PhaseVar_Mediator"/>
</dbReference>
<protein>
    <recommendedName>
        <fullName evidence="1">Aminoglycoside phosphotransferase domain-containing protein</fullName>
    </recommendedName>
</protein>
<dbReference type="PANTHER" id="PTHR40086">
    <property type="entry name" value="PHOSPHOTRANSFERASE YTMP-RELATED"/>
    <property type="match status" value="1"/>
</dbReference>
<accession>A0A4R0XU20</accession>
<dbReference type="SUPFAM" id="SSF56112">
    <property type="entry name" value="Protein kinase-like (PK-like)"/>
    <property type="match status" value="1"/>
</dbReference>